<organism evidence="2">
    <name type="scientific">uncultured Caudovirales phage</name>
    <dbReference type="NCBI Taxonomy" id="2100421"/>
    <lineage>
        <taxon>Viruses</taxon>
        <taxon>Duplodnaviria</taxon>
        <taxon>Heunggongvirae</taxon>
        <taxon>Uroviricota</taxon>
        <taxon>Caudoviricetes</taxon>
        <taxon>Peduoviridae</taxon>
        <taxon>Maltschvirus</taxon>
        <taxon>Maltschvirus maltsch</taxon>
    </lineage>
</organism>
<dbReference type="EMBL" id="LR796890">
    <property type="protein sequence ID" value="CAB4173069.1"/>
    <property type="molecule type" value="Genomic_DNA"/>
</dbReference>
<reference evidence="2" key="1">
    <citation type="submission" date="2020-05" db="EMBL/GenBank/DDBJ databases">
        <authorList>
            <person name="Chiriac C."/>
            <person name="Salcher M."/>
            <person name="Ghai R."/>
            <person name="Kavagutti S V."/>
        </authorList>
    </citation>
    <scope>NUCLEOTIDE SEQUENCE</scope>
</reference>
<gene>
    <name evidence="2" type="ORF">UFOVP1381_46</name>
    <name evidence="3" type="ORF">UFOVP1476_19</name>
    <name evidence="1" type="ORF">UFOVP944_27</name>
</gene>
<evidence type="ECO:0000313" key="3">
    <source>
        <dbReference type="EMBL" id="CAB4215999.1"/>
    </source>
</evidence>
<evidence type="ECO:0000313" key="2">
    <source>
        <dbReference type="EMBL" id="CAB4203369.1"/>
    </source>
</evidence>
<dbReference type="EMBL" id="LR797328">
    <property type="protein sequence ID" value="CAB4203369.1"/>
    <property type="molecule type" value="Genomic_DNA"/>
</dbReference>
<proteinExistence type="predicted"/>
<accession>A0A6J5S4D6</accession>
<dbReference type="EMBL" id="LR797437">
    <property type="protein sequence ID" value="CAB4215999.1"/>
    <property type="molecule type" value="Genomic_DNA"/>
</dbReference>
<name>A0A6J5S4D6_9CAUD</name>
<evidence type="ECO:0000313" key="1">
    <source>
        <dbReference type="EMBL" id="CAB4173069.1"/>
    </source>
</evidence>
<sequence>MNRRPPEPLADVRHRAACALALYLTHPDPGNAPTREQEALSRGMTLLRRLATARGLSPRMVVGRAESIRQTRGPVALALALNSVEQTGDPGELLAPTSKHLSRWRGIWGSGAE</sequence>
<protein>
    <submittedName>
        <fullName evidence="2">Uncharacterized protein</fullName>
    </submittedName>
</protein>